<dbReference type="GO" id="GO:0005524">
    <property type="term" value="F:ATP binding"/>
    <property type="evidence" value="ECO:0007669"/>
    <property type="project" value="UniProtKB-KW"/>
</dbReference>
<dbReference type="Gene3D" id="3.30.70.890">
    <property type="entry name" value="GHMP kinase, C-terminal domain"/>
    <property type="match status" value="1"/>
</dbReference>
<keyword evidence="2" id="KW-0444">Lipid biosynthesis</keyword>
<keyword evidence="6" id="KW-0067">ATP-binding</keyword>
<feature type="domain" description="GHMP kinase N-terminal" evidence="10">
    <location>
        <begin position="77"/>
        <end position="148"/>
    </location>
</feature>
<evidence type="ECO:0000256" key="8">
    <source>
        <dbReference type="ARBA" id="ARBA00023098"/>
    </source>
</evidence>
<dbReference type="Gene3D" id="3.30.230.10">
    <property type="match status" value="1"/>
</dbReference>
<evidence type="ECO:0000313" key="11">
    <source>
        <dbReference type="EMBL" id="MDG4945623.1"/>
    </source>
</evidence>
<name>A0A9X4MVJ6_9FLAO</name>
<dbReference type="PANTHER" id="PTHR43290">
    <property type="entry name" value="MEVALONATE KINASE"/>
    <property type="match status" value="1"/>
</dbReference>
<keyword evidence="1" id="KW-0963">Cytoplasm</keyword>
<organism evidence="11 12">
    <name type="scientific">Profundicola chukchiensis</name>
    <dbReference type="NCBI Taxonomy" id="2961959"/>
    <lineage>
        <taxon>Bacteria</taxon>
        <taxon>Pseudomonadati</taxon>
        <taxon>Bacteroidota</taxon>
        <taxon>Flavobacteriia</taxon>
        <taxon>Flavobacteriales</taxon>
        <taxon>Weeksellaceae</taxon>
        <taxon>Profundicola</taxon>
    </lineage>
</organism>
<sequence length="303" mass="33852">MKQPSFFAKILLFGEYGIIENAKGLTIPYNFYKGTLKFVDAEEHSDSNEKLMEFAAYLSSEMPDSFDIERLEKDLAAGMYFDSDIPQGYGVGSSGALVAAIYDQYAHNPIATNGLSKGKISELKTILGKMESYFHGKSSGIDPLICYMNIPLLINSKDDIDTVGLPEEKAGKGAIFLINSGVPGKTEPMVQAFFEKMKNEGFRKTMHKEFTKYNDACIDAFVKGKTEPLFKNLKNLSTWAFANFKPMIPTRLLNAWENGIQSNDYYLKLCGSGGGGFVLGFTKDFEKAQQSLPDFELEPFYRF</sequence>
<dbReference type="InterPro" id="IPR006204">
    <property type="entry name" value="GHMP_kinase_N_dom"/>
</dbReference>
<dbReference type="AlphaFoldDB" id="A0A9X4MVJ6"/>
<evidence type="ECO:0000256" key="4">
    <source>
        <dbReference type="ARBA" id="ARBA00022741"/>
    </source>
</evidence>
<dbReference type="InterPro" id="IPR006205">
    <property type="entry name" value="Mev_gal_kin"/>
</dbReference>
<evidence type="ECO:0000256" key="2">
    <source>
        <dbReference type="ARBA" id="ARBA00022516"/>
    </source>
</evidence>
<keyword evidence="8" id="KW-0443">Lipid metabolism</keyword>
<dbReference type="GO" id="GO:0019287">
    <property type="term" value="P:isopentenyl diphosphate biosynthetic process, mevalonate pathway"/>
    <property type="evidence" value="ECO:0007669"/>
    <property type="project" value="TreeGrafter"/>
</dbReference>
<dbReference type="InterPro" id="IPR036554">
    <property type="entry name" value="GHMP_kinase_C_sf"/>
</dbReference>
<evidence type="ECO:0000259" key="10">
    <source>
        <dbReference type="Pfam" id="PF00288"/>
    </source>
</evidence>
<dbReference type="SUPFAM" id="SSF54211">
    <property type="entry name" value="Ribosomal protein S5 domain 2-like"/>
    <property type="match status" value="1"/>
</dbReference>
<comment type="caution">
    <text evidence="11">The sequence shown here is derived from an EMBL/GenBank/DDBJ whole genome shotgun (WGS) entry which is preliminary data.</text>
</comment>
<dbReference type="PRINTS" id="PR00960">
    <property type="entry name" value="LMBPPROTEIN"/>
</dbReference>
<dbReference type="Proteomes" id="UP001152599">
    <property type="component" value="Unassembled WGS sequence"/>
</dbReference>
<dbReference type="EMBL" id="JANCMU010000001">
    <property type="protein sequence ID" value="MDG4945623.1"/>
    <property type="molecule type" value="Genomic_DNA"/>
</dbReference>
<evidence type="ECO:0000256" key="9">
    <source>
        <dbReference type="ARBA" id="ARBA00029438"/>
    </source>
</evidence>
<gene>
    <name evidence="11" type="ORF">NMK71_04285</name>
</gene>
<keyword evidence="5 11" id="KW-0418">Kinase</keyword>
<dbReference type="GO" id="GO:0004496">
    <property type="term" value="F:mevalonate kinase activity"/>
    <property type="evidence" value="ECO:0007669"/>
    <property type="project" value="InterPro"/>
</dbReference>
<dbReference type="InterPro" id="IPR001174">
    <property type="entry name" value="HddA/FKP"/>
</dbReference>
<keyword evidence="3" id="KW-0808">Transferase</keyword>
<dbReference type="GO" id="GO:0005829">
    <property type="term" value="C:cytosol"/>
    <property type="evidence" value="ECO:0007669"/>
    <property type="project" value="TreeGrafter"/>
</dbReference>
<dbReference type="PANTHER" id="PTHR43290:SF2">
    <property type="entry name" value="MEVALONATE KINASE"/>
    <property type="match status" value="1"/>
</dbReference>
<accession>A0A9X4MVJ6</accession>
<evidence type="ECO:0000256" key="6">
    <source>
        <dbReference type="ARBA" id="ARBA00022840"/>
    </source>
</evidence>
<dbReference type="Pfam" id="PF00288">
    <property type="entry name" value="GHMP_kinases_N"/>
    <property type="match status" value="1"/>
</dbReference>
<dbReference type="SUPFAM" id="SSF55060">
    <property type="entry name" value="GHMP Kinase, C-terminal domain"/>
    <property type="match status" value="1"/>
</dbReference>
<evidence type="ECO:0000256" key="5">
    <source>
        <dbReference type="ARBA" id="ARBA00022777"/>
    </source>
</evidence>
<dbReference type="InterPro" id="IPR014721">
    <property type="entry name" value="Ribsml_uS5_D2-typ_fold_subgr"/>
</dbReference>
<evidence type="ECO:0000256" key="1">
    <source>
        <dbReference type="ARBA" id="ARBA00022490"/>
    </source>
</evidence>
<protein>
    <submittedName>
        <fullName evidence="11">Mevalonate kinase</fullName>
    </submittedName>
</protein>
<dbReference type="InterPro" id="IPR020568">
    <property type="entry name" value="Ribosomal_Su5_D2-typ_SF"/>
</dbReference>
<dbReference type="RefSeq" id="WP_304420193.1">
    <property type="nucleotide sequence ID" value="NZ_JANCMU010000001.1"/>
</dbReference>
<evidence type="ECO:0000256" key="7">
    <source>
        <dbReference type="ARBA" id="ARBA00022842"/>
    </source>
</evidence>
<evidence type="ECO:0000313" key="12">
    <source>
        <dbReference type="Proteomes" id="UP001152599"/>
    </source>
</evidence>
<keyword evidence="12" id="KW-1185">Reference proteome</keyword>
<proteinExistence type="predicted"/>
<evidence type="ECO:0000256" key="3">
    <source>
        <dbReference type="ARBA" id="ARBA00022679"/>
    </source>
</evidence>
<comment type="pathway">
    <text evidence="9">Isoprenoid biosynthesis; isopentenyl diphosphate biosynthesis via mevalonate pathway; isopentenyl diphosphate from (R)-mevalonate: step 1/3.</text>
</comment>
<reference evidence="11" key="1">
    <citation type="submission" date="2022-07" db="EMBL/GenBank/DDBJ databases">
        <title>Description and genome-wide analysis of Profundicola chukchiensis gen. nov., sp. nov., marine bacteria isolated from bottom sediments of the Chukchi Sea.</title>
        <authorList>
            <person name="Romanenko L."/>
            <person name="Otstavnykh N."/>
            <person name="Kurilenko V."/>
            <person name="Eremeev V."/>
            <person name="Velansky P."/>
            <person name="Mikhailov V."/>
            <person name="Isaeva M."/>
        </authorList>
    </citation>
    <scope>NUCLEOTIDE SEQUENCE</scope>
    <source>
        <strain evidence="11">KMM 9713</strain>
    </source>
</reference>
<keyword evidence="7" id="KW-0460">Magnesium</keyword>
<keyword evidence="4" id="KW-0547">Nucleotide-binding</keyword>